<dbReference type="EMBL" id="FPAU01000010">
    <property type="protein sequence ID" value="SFU19096.1"/>
    <property type="molecule type" value="Genomic_DNA"/>
</dbReference>
<protein>
    <submittedName>
        <fullName evidence="1">Uncharacterized protein</fullName>
    </submittedName>
</protein>
<name>A0A1I7E594_9ENTR</name>
<evidence type="ECO:0000313" key="2">
    <source>
        <dbReference type="Proteomes" id="UP000199187"/>
    </source>
</evidence>
<keyword evidence="2" id="KW-1185">Reference proteome</keyword>
<dbReference type="Proteomes" id="UP000199187">
    <property type="component" value="Unassembled WGS sequence"/>
</dbReference>
<evidence type="ECO:0000313" key="1">
    <source>
        <dbReference type="EMBL" id="SFU19096.1"/>
    </source>
</evidence>
<gene>
    <name evidence="1" type="ORF">SAMN05192562_11036</name>
</gene>
<dbReference type="AlphaFoldDB" id="A0A1I7E594"/>
<dbReference type="RefSeq" id="WP_244316557.1">
    <property type="nucleotide sequence ID" value="NZ_CP045300.1"/>
</dbReference>
<accession>A0A1I7E594</accession>
<reference evidence="2" key="1">
    <citation type="submission" date="2016-10" db="EMBL/GenBank/DDBJ databases">
        <authorList>
            <person name="Varghese N."/>
            <person name="Submissions S."/>
        </authorList>
    </citation>
    <scope>NUCLEOTIDE SEQUENCE [LARGE SCALE GENOMIC DNA]</scope>
    <source>
        <strain evidence="2">Ah-143</strain>
    </source>
</reference>
<sequence>MAICKRNNCTLSIGELPDERNLRLCPKHYQGKLSNAAKRAQRWGLTCQYPPCGISLSGTRNRRYCCIEHRNKDRRLIDDDAIVSLVKHSYWINVESKLKNNPLGLGSITSPDDIVALIRLYQRKAGHQKAYNTLNGQRVTDSQGRALKRLIPWLELELCHIYPNSKGGANTVDNIIIAPALINRMMKDTIPVSKTPGTFSGIKAAGSPLPIKSTLLKALTMQYGQDEIQEALASVKHVTFADLSVPRRLFGTDIYARPPLLKLLKEETMRLGLWRLRESINSIESSHWLSAGPANELFAVAAFHAILNGDADNLLEVFSSLHEDVMERARNKEALNYDYYQNILERYVSRYFQIGLHNQEACILFYNTFFTVPPLDKHGVLIMPHHF</sequence>
<organism evidence="1 2">
    <name type="scientific">Kosakonia arachidis</name>
    <dbReference type="NCBI Taxonomy" id="551989"/>
    <lineage>
        <taxon>Bacteria</taxon>
        <taxon>Pseudomonadati</taxon>
        <taxon>Pseudomonadota</taxon>
        <taxon>Gammaproteobacteria</taxon>
        <taxon>Enterobacterales</taxon>
        <taxon>Enterobacteriaceae</taxon>
        <taxon>Kosakonia</taxon>
    </lineage>
</organism>
<proteinExistence type="predicted"/>